<feature type="compositionally biased region" description="Polar residues" evidence="1">
    <location>
        <begin position="30"/>
        <end position="39"/>
    </location>
</feature>
<evidence type="ECO:0000313" key="4">
    <source>
        <dbReference type="Proteomes" id="UP000663829"/>
    </source>
</evidence>
<protein>
    <submittedName>
        <fullName evidence="2">Uncharacterized protein</fullName>
    </submittedName>
</protein>
<dbReference type="AlphaFoldDB" id="A0A814R2Q0"/>
<dbReference type="Proteomes" id="UP000663829">
    <property type="component" value="Unassembled WGS sequence"/>
</dbReference>
<keyword evidence="4" id="KW-1185">Reference proteome</keyword>
<evidence type="ECO:0000313" key="3">
    <source>
        <dbReference type="EMBL" id="CAF3889727.1"/>
    </source>
</evidence>
<reference evidence="2" key="1">
    <citation type="submission" date="2021-02" db="EMBL/GenBank/DDBJ databases">
        <authorList>
            <person name="Nowell W R."/>
        </authorList>
    </citation>
    <scope>NUCLEOTIDE SEQUENCE</scope>
</reference>
<dbReference type="Proteomes" id="UP000681722">
    <property type="component" value="Unassembled WGS sequence"/>
</dbReference>
<gene>
    <name evidence="2" type="ORF">GPM918_LOCUS19947</name>
    <name evidence="3" type="ORF">SRO942_LOCUS19944</name>
</gene>
<dbReference type="EMBL" id="CAJNOQ010006175">
    <property type="protein sequence ID" value="CAF1126170.1"/>
    <property type="molecule type" value="Genomic_DNA"/>
</dbReference>
<name>A0A814R2Q0_9BILA</name>
<evidence type="ECO:0000313" key="2">
    <source>
        <dbReference type="EMBL" id="CAF1126170.1"/>
    </source>
</evidence>
<evidence type="ECO:0000256" key="1">
    <source>
        <dbReference type="SAM" id="MobiDB-lite"/>
    </source>
</evidence>
<comment type="caution">
    <text evidence="2">The sequence shown here is derived from an EMBL/GenBank/DDBJ whole genome shotgun (WGS) entry which is preliminary data.</text>
</comment>
<dbReference type="EMBL" id="CAJOBC010006175">
    <property type="protein sequence ID" value="CAF3889727.1"/>
    <property type="molecule type" value="Genomic_DNA"/>
</dbReference>
<accession>A0A814R2Q0</accession>
<sequence>MNTHSHNLRSRLQQDLFELSTKSLRIPLSISSTTKSARQQPKLKRNAEPRRTLVAKIEQAPILDTEIRTIMNSEELSKTVKQDLLFHSPDKLNRVNLEQQSRSSLLVMNDKEHQRHDECQLEKEAVVTDSILNDGLQENGDQKLSNGIDNSNEQIDSPITTVLDNDKTELTDIPHGTQETLTSIYLRDHLELSEISMSDENSKLHVKDWLCDVMIQLDAREYPKRRWAKLAAQCLEGLFKEWYCDNIDVIDSWSTFKELLIQQCVLLTSGVTVLTTQQPLNSELKNIHHLNLTMHWNNNEW</sequence>
<organism evidence="2 4">
    <name type="scientific">Didymodactylos carnosus</name>
    <dbReference type="NCBI Taxonomy" id="1234261"/>
    <lineage>
        <taxon>Eukaryota</taxon>
        <taxon>Metazoa</taxon>
        <taxon>Spiralia</taxon>
        <taxon>Gnathifera</taxon>
        <taxon>Rotifera</taxon>
        <taxon>Eurotatoria</taxon>
        <taxon>Bdelloidea</taxon>
        <taxon>Philodinida</taxon>
        <taxon>Philodinidae</taxon>
        <taxon>Didymodactylos</taxon>
    </lineage>
</organism>
<feature type="region of interest" description="Disordered" evidence="1">
    <location>
        <begin position="30"/>
        <end position="49"/>
    </location>
</feature>
<proteinExistence type="predicted"/>